<dbReference type="Pfam" id="PF16874">
    <property type="entry name" value="Glyco_hydro_36C"/>
    <property type="match status" value="1"/>
</dbReference>
<evidence type="ECO:0000256" key="1">
    <source>
        <dbReference type="ARBA" id="ARBA00001255"/>
    </source>
</evidence>
<evidence type="ECO:0000256" key="5">
    <source>
        <dbReference type="PIRNR" id="PIRNR005536"/>
    </source>
</evidence>
<dbReference type="Gene3D" id="2.70.98.60">
    <property type="entry name" value="alpha-galactosidase from lactobacil brevis"/>
    <property type="match status" value="1"/>
</dbReference>
<feature type="binding site" evidence="7">
    <location>
        <position position="525"/>
    </location>
    <ligand>
        <name>substrate</name>
    </ligand>
</feature>
<comment type="similarity">
    <text evidence="5">Belongs to the glycosyl hydrolase.</text>
</comment>
<dbReference type="PRINTS" id="PR00743">
    <property type="entry name" value="GLHYDRLASE36"/>
</dbReference>
<reference evidence="10 11" key="1">
    <citation type="submission" date="2020-08" db="EMBL/GenBank/DDBJ databases">
        <authorList>
            <person name="Ren C."/>
            <person name="Gu Y."/>
            <person name="Xu Y."/>
        </authorList>
    </citation>
    <scope>NUCLEOTIDE SEQUENCE [LARGE SCALE GENOMIC DNA]</scope>
    <source>
        <strain evidence="10 11">LBM18003</strain>
    </source>
</reference>
<dbReference type="AlphaFoldDB" id="A0A7G9WFK2"/>
<feature type="active site" description="Proton donor" evidence="6">
    <location>
        <position position="547"/>
    </location>
</feature>
<dbReference type="EMBL" id="CP060696">
    <property type="protein sequence ID" value="QNO17464.1"/>
    <property type="molecule type" value="Genomic_DNA"/>
</dbReference>
<dbReference type="Pfam" id="PF02065">
    <property type="entry name" value="Melibiase"/>
    <property type="match status" value="1"/>
</dbReference>
<keyword evidence="3 5" id="KW-0378">Hydrolase</keyword>
<dbReference type="InterPro" id="IPR013785">
    <property type="entry name" value="Aldolase_TIM"/>
</dbReference>
<evidence type="ECO:0000313" key="10">
    <source>
        <dbReference type="EMBL" id="QNO17464.1"/>
    </source>
</evidence>
<protein>
    <recommendedName>
        <fullName evidence="2 5">Alpha-galactosidase</fullName>
        <ecNumber evidence="2 5">3.2.1.22</ecNumber>
    </recommendedName>
</protein>
<feature type="domain" description="Glycosyl hydrolase family 36 C-terminal" evidence="8">
    <location>
        <begin position="647"/>
        <end position="721"/>
    </location>
</feature>
<feature type="domain" description="Glycosyl hydrolase family 36 N-terminal" evidence="9">
    <location>
        <begin position="33"/>
        <end position="284"/>
    </location>
</feature>
<evidence type="ECO:0000256" key="7">
    <source>
        <dbReference type="PIRSR" id="PIRSR005536-2"/>
    </source>
</evidence>
<evidence type="ECO:0000256" key="4">
    <source>
        <dbReference type="ARBA" id="ARBA00023295"/>
    </source>
</evidence>
<dbReference type="InterPro" id="IPR000111">
    <property type="entry name" value="Glyco_hydro_27/36_CS"/>
</dbReference>
<dbReference type="Gene3D" id="3.20.20.70">
    <property type="entry name" value="Aldolase class I"/>
    <property type="match status" value="1"/>
</dbReference>
<organism evidence="10 11">
    <name type="scientific">Caproicibacterium amylolyticum</name>
    <dbReference type="NCBI Taxonomy" id="2766537"/>
    <lineage>
        <taxon>Bacteria</taxon>
        <taxon>Bacillati</taxon>
        <taxon>Bacillota</taxon>
        <taxon>Clostridia</taxon>
        <taxon>Eubacteriales</taxon>
        <taxon>Oscillospiraceae</taxon>
        <taxon>Caproicibacterium</taxon>
    </lineage>
</organism>
<evidence type="ECO:0000256" key="3">
    <source>
        <dbReference type="ARBA" id="ARBA00022801"/>
    </source>
</evidence>
<feature type="binding site" evidence="7">
    <location>
        <begin position="365"/>
        <end position="366"/>
    </location>
    <ligand>
        <name>substrate</name>
    </ligand>
</feature>
<dbReference type="InterPro" id="IPR050985">
    <property type="entry name" value="Alpha-glycosidase_related"/>
</dbReference>
<keyword evidence="11" id="KW-1185">Reference proteome</keyword>
<feature type="binding site" evidence="7">
    <location>
        <position position="442"/>
    </location>
    <ligand>
        <name>substrate</name>
    </ligand>
</feature>
<dbReference type="EC" id="3.2.1.22" evidence="2 5"/>
<dbReference type="InterPro" id="IPR002252">
    <property type="entry name" value="Glyco_hydro_36"/>
</dbReference>
<evidence type="ECO:0000259" key="9">
    <source>
        <dbReference type="Pfam" id="PF16875"/>
    </source>
</evidence>
<dbReference type="InterPro" id="IPR031705">
    <property type="entry name" value="Glyco_hydro_36_C"/>
</dbReference>
<dbReference type="InterPro" id="IPR013780">
    <property type="entry name" value="Glyco_hydro_b"/>
</dbReference>
<feature type="binding site" evidence="7">
    <location>
        <position position="547"/>
    </location>
    <ligand>
        <name>substrate</name>
    </ligand>
</feature>
<dbReference type="Gene3D" id="2.60.40.1180">
    <property type="entry name" value="Golgi alpha-mannosidase II"/>
    <property type="match status" value="1"/>
</dbReference>
<accession>A0A7G9WFK2</accession>
<name>A0A7G9WFK2_9FIRM</name>
<dbReference type="Pfam" id="PF16875">
    <property type="entry name" value="Glyco_hydro_36N"/>
    <property type="match status" value="1"/>
</dbReference>
<dbReference type="PIRSF" id="PIRSF005536">
    <property type="entry name" value="Agal"/>
    <property type="match status" value="1"/>
</dbReference>
<comment type="catalytic activity">
    <reaction evidence="1 5">
        <text>Hydrolysis of terminal, non-reducing alpha-D-galactose residues in alpha-D-galactosides, including galactose oligosaccharides, galactomannans and galactolipids.</text>
        <dbReference type="EC" id="3.2.1.22"/>
    </reaction>
</comment>
<feature type="binding site" evidence="7">
    <location>
        <begin position="475"/>
        <end position="479"/>
    </location>
    <ligand>
        <name>substrate</name>
    </ligand>
</feature>
<evidence type="ECO:0000259" key="8">
    <source>
        <dbReference type="Pfam" id="PF16874"/>
    </source>
</evidence>
<dbReference type="CDD" id="cd14791">
    <property type="entry name" value="GH36"/>
    <property type="match status" value="1"/>
</dbReference>
<feature type="active site" description="Nucleophile" evidence="6">
    <location>
        <position position="477"/>
    </location>
</feature>
<feature type="binding site" evidence="7">
    <location>
        <position position="198"/>
    </location>
    <ligand>
        <name>substrate</name>
    </ligand>
</feature>
<proteinExistence type="inferred from homology"/>
<sequence>MAIHFRTTKLYPQAFQLNTPNSSYAFGISEQGLAVHFYYGARLHRNDLETLCSAENSPWFPAQPGQTLLDHVPLEFSGSGMADLRPAAVSVQWADGDNLVDFRYKSYKIITGKPALQGLPHVYIEKEEEAFTLVLTLADAKGLEADLYYTVFADSDALVRRAVLRNTGNQQVTLTRVMSASLDLPDNRMEMVHLHGSWAREFTLERLPVGHCEQRIGSFRGASGSQHNPFTAIVTPDCTETAGEAYGCSLVYSGNFCMETDVDAGDRLRLNVGLSDRAFRWPLAAGESFETPEAVLVYSNCGLGEMSRTYHKLYRSRVSRGYWRDRPRPVLLNTWEGVYFDFNREKLLNLAEAAAKEGIELFVIDDGWFGHRSDDTTSLGDWAPWEEKLGCALPELVRDVNQLGMDFGIWVEPEMVSPDSDLYRAHPDWALCRPGRPATLARTQLILDLSRKEVQEYVIDAMTKLFSCAPIAYVKWDMNRNMTEIGSFADRTASAGALAHRYMLGLYHILETLTSRFPKILFESCASGGGRFDAGMLYYMPQTWTSDDSDAVQRLDIQGGASLVYPPSMMSCHVSAVPNHQVGRSTPISTRWNVAVLGGGFGYELDMTKFGEEEAQTVKKQIEAYKNERSGLFNSSFYRLPAPEDMAAFQQISADGDRVVATCCRRLYHAKNGPYWLRLQGLDAQAEYRCVKTGRTVTGSVLMGHGVCLHLDTVDFASERMVFEKIK</sequence>
<gene>
    <name evidence="10" type="ORF">H6X83_11040</name>
</gene>
<evidence type="ECO:0000256" key="6">
    <source>
        <dbReference type="PIRSR" id="PIRSR005536-1"/>
    </source>
</evidence>
<dbReference type="FunFam" id="3.20.20.70:FF:000118">
    <property type="entry name" value="Alpha-galactosidase"/>
    <property type="match status" value="1"/>
</dbReference>
<dbReference type="GO" id="GO:0004557">
    <property type="term" value="F:alpha-galactosidase activity"/>
    <property type="evidence" value="ECO:0007669"/>
    <property type="project" value="UniProtKB-UniRule"/>
</dbReference>
<dbReference type="PANTHER" id="PTHR43053">
    <property type="entry name" value="GLYCOSIDASE FAMILY 31"/>
    <property type="match status" value="1"/>
</dbReference>
<dbReference type="GO" id="GO:0016052">
    <property type="term" value="P:carbohydrate catabolic process"/>
    <property type="evidence" value="ECO:0007669"/>
    <property type="project" value="InterPro"/>
</dbReference>
<dbReference type="InterPro" id="IPR017853">
    <property type="entry name" value="GH"/>
</dbReference>
<dbReference type="InterPro" id="IPR038417">
    <property type="entry name" value="Alpga-gal_N_sf"/>
</dbReference>
<dbReference type="SUPFAM" id="SSF51445">
    <property type="entry name" value="(Trans)glycosidases"/>
    <property type="match status" value="1"/>
</dbReference>
<dbReference type="InterPro" id="IPR031704">
    <property type="entry name" value="Glyco_hydro_36_N"/>
</dbReference>
<dbReference type="RefSeq" id="WP_212506534.1">
    <property type="nucleotide sequence ID" value="NZ_CP060696.1"/>
</dbReference>
<dbReference type="KEGG" id="caml:H6X83_11040"/>
<dbReference type="PROSITE" id="PS00512">
    <property type="entry name" value="ALPHA_GALACTOSIDASE"/>
    <property type="match status" value="1"/>
</dbReference>
<evidence type="ECO:0000256" key="2">
    <source>
        <dbReference type="ARBA" id="ARBA00012755"/>
    </source>
</evidence>
<dbReference type="PANTHER" id="PTHR43053:SF3">
    <property type="entry name" value="ALPHA-GALACTOSIDASE C-RELATED"/>
    <property type="match status" value="1"/>
</dbReference>
<evidence type="ECO:0000313" key="11">
    <source>
        <dbReference type="Proteomes" id="UP000516046"/>
    </source>
</evidence>
<keyword evidence="4 5" id="KW-0326">Glycosidase</keyword>
<dbReference type="Proteomes" id="UP000516046">
    <property type="component" value="Chromosome"/>
</dbReference>